<dbReference type="GO" id="GO:0006261">
    <property type="term" value="P:DNA-templated DNA replication"/>
    <property type="evidence" value="ECO:0007669"/>
    <property type="project" value="TreeGrafter"/>
</dbReference>
<evidence type="ECO:0000256" key="3">
    <source>
        <dbReference type="ARBA" id="ARBA00022679"/>
    </source>
</evidence>
<evidence type="ECO:0000259" key="9">
    <source>
        <dbReference type="Pfam" id="PF21500"/>
    </source>
</evidence>
<dbReference type="InterPro" id="IPR004622">
    <property type="entry name" value="DNA_pol_HolB"/>
</dbReference>
<dbReference type="EMBL" id="CP060807">
    <property type="protein sequence ID" value="QNP23086.1"/>
    <property type="molecule type" value="Genomic_DNA"/>
</dbReference>
<dbReference type="NCBIfam" id="NF005941">
    <property type="entry name" value="PRK07993.1"/>
    <property type="match status" value="1"/>
</dbReference>
<evidence type="ECO:0000256" key="7">
    <source>
        <dbReference type="ARBA" id="ARBA00049244"/>
    </source>
</evidence>
<dbReference type="Gene3D" id="1.10.8.10">
    <property type="entry name" value="DNA helicase RuvA subunit, C-terminal domain"/>
    <property type="match status" value="1"/>
</dbReference>
<dbReference type="EMBL" id="BQTA01000001">
    <property type="protein sequence ID" value="GKJ86587.1"/>
    <property type="molecule type" value="Genomic_DNA"/>
</dbReference>
<feature type="domain" description="DNA polymerase III subunit delta' AAA+ ATPase lid" evidence="9">
    <location>
        <begin position="167"/>
        <end position="206"/>
    </location>
</feature>
<dbReference type="InterPro" id="IPR027417">
    <property type="entry name" value="P-loop_NTPase"/>
</dbReference>
<proteinExistence type="predicted"/>
<dbReference type="FunFam" id="3.40.50.300:FF:000890">
    <property type="entry name" value="DNA polymerase III subunit delta"/>
    <property type="match status" value="1"/>
</dbReference>
<dbReference type="EMBL" id="JARTTN020000001">
    <property type="protein sequence ID" value="MEC6058259.1"/>
    <property type="molecule type" value="Genomic_DNA"/>
</dbReference>
<dbReference type="GO" id="GO:0009360">
    <property type="term" value="C:DNA polymerase III complex"/>
    <property type="evidence" value="ECO:0007669"/>
    <property type="project" value="InterPro"/>
</dbReference>
<dbReference type="InterPro" id="IPR048731">
    <property type="entry name" value="HolB_lid-gammaproteobact"/>
</dbReference>
<dbReference type="GO" id="GO:0008408">
    <property type="term" value="F:3'-5' exonuclease activity"/>
    <property type="evidence" value="ECO:0007669"/>
    <property type="project" value="InterPro"/>
</dbReference>
<evidence type="ECO:0000256" key="4">
    <source>
        <dbReference type="ARBA" id="ARBA00022695"/>
    </source>
</evidence>
<dbReference type="KEGG" id="kvq:SP68_24025"/>
<evidence type="ECO:0000313" key="13">
    <source>
        <dbReference type="Proteomes" id="UP000516181"/>
    </source>
</evidence>
<dbReference type="Gene3D" id="3.40.50.300">
    <property type="entry name" value="P-loop containing nucleotide triphosphate hydrolases"/>
    <property type="match status" value="1"/>
</dbReference>
<reference evidence="12 13" key="1">
    <citation type="submission" date="2020-08" db="EMBL/GenBank/DDBJ databases">
        <title>Complete genome sequence of Klebsiella pneumoniae KP2757.</title>
        <authorList>
            <person name="Zhang X."/>
        </authorList>
    </citation>
    <scope>NUCLEOTIDE SEQUENCE [LARGE SCALE GENOMIC DNA]</scope>
    <source>
        <strain evidence="12 13">KP2757</strain>
    </source>
</reference>
<dbReference type="InterPro" id="IPR015199">
    <property type="entry name" value="DNA_pol_III_delta_C"/>
</dbReference>
<dbReference type="Proteomes" id="UP001176846">
    <property type="component" value="Unassembled WGS sequence"/>
</dbReference>
<dbReference type="NCBIfam" id="TIGR00678">
    <property type="entry name" value="holB"/>
    <property type="match status" value="1"/>
</dbReference>
<evidence type="ECO:0000256" key="2">
    <source>
        <dbReference type="ARBA" id="ARBA00014363"/>
    </source>
</evidence>
<dbReference type="InterPro" id="IPR008921">
    <property type="entry name" value="DNA_pol3_clamp-load_cplx_C"/>
</dbReference>
<evidence type="ECO:0000256" key="1">
    <source>
        <dbReference type="ARBA" id="ARBA00012417"/>
    </source>
</evidence>
<dbReference type="Pfam" id="PF09115">
    <property type="entry name" value="DNApol3-delta_C"/>
    <property type="match status" value="1"/>
</dbReference>
<dbReference type="Proteomes" id="UP001060507">
    <property type="component" value="Unassembled WGS sequence"/>
</dbReference>
<protein>
    <recommendedName>
        <fullName evidence="2">DNA polymerase III subunit delta'</fullName>
        <ecNumber evidence="1">2.7.7.7</ecNumber>
    </recommendedName>
</protein>
<dbReference type="InterPro" id="IPR050238">
    <property type="entry name" value="DNA_Rep/Repair_Clamp_Loader"/>
</dbReference>
<dbReference type="GO" id="GO:0003677">
    <property type="term" value="F:DNA binding"/>
    <property type="evidence" value="ECO:0007669"/>
    <property type="project" value="InterPro"/>
</dbReference>
<dbReference type="KEGG" id="kpk:A593_19985"/>
<dbReference type="AlphaFoldDB" id="A0A0B7G805"/>
<dbReference type="EC" id="2.7.7.7" evidence="1"/>
<dbReference type="Pfam" id="PF13177">
    <property type="entry name" value="DNA_pol3_delta2"/>
    <property type="match status" value="1"/>
</dbReference>
<accession>A0A0B7G805</accession>
<dbReference type="GO" id="GO:0003887">
    <property type="term" value="F:DNA-directed DNA polymerase activity"/>
    <property type="evidence" value="ECO:0007669"/>
    <property type="project" value="UniProtKB-KW"/>
</dbReference>
<sequence length="334" mass="37211">MKWYPWLRPSFEQLVGSYQAGRGHHALLLQSLSGMGGEALIYALCRFLMCRQPEGHKSCGHCHSCQLMQAGTHPDYYPLIPEKGKSALGIDAVRDVNEKLYERARLGGAKVVWISDAALLTDAAANALLKTLEEPPENTWFFLACQEPARLLTTLRSRCRLHHLAPPSESYALAWLEREVNLPQESLLTALRLCASAPAAALELLQEPQWTARQQLCQALAATLASGDWLALLPILNHEQAAVRLHWLASLLVDAQKRQQGIALVSNPDVWPLLEQLAHSLPAARLQAIAHDVCTCREQLLNVVGVNRELLLTERLLRWEHYLQPGTVLPVSHL</sequence>
<comment type="catalytic activity">
    <reaction evidence="7">
        <text>DNA(n) + a 2'-deoxyribonucleoside 5'-triphosphate = DNA(n+1) + diphosphate</text>
        <dbReference type="Rhea" id="RHEA:22508"/>
        <dbReference type="Rhea" id="RHEA-COMP:17339"/>
        <dbReference type="Rhea" id="RHEA-COMP:17340"/>
        <dbReference type="ChEBI" id="CHEBI:33019"/>
        <dbReference type="ChEBI" id="CHEBI:61560"/>
        <dbReference type="ChEBI" id="CHEBI:173112"/>
        <dbReference type="EC" id="2.7.7.7"/>
    </reaction>
</comment>
<keyword evidence="6" id="KW-0239">DNA-directed DNA polymerase</keyword>
<dbReference type="RefSeq" id="WP_008805991.1">
    <property type="nucleotide sequence ID" value="NZ_AP024592.1"/>
</dbReference>
<evidence type="ECO:0000313" key="12">
    <source>
        <dbReference type="EMBL" id="QNP23086.1"/>
    </source>
</evidence>
<name>A0A0B7G805_KLEVA</name>
<evidence type="ECO:0000256" key="5">
    <source>
        <dbReference type="ARBA" id="ARBA00022705"/>
    </source>
</evidence>
<dbReference type="PANTHER" id="PTHR11669:SF8">
    <property type="entry name" value="DNA POLYMERASE III SUBUNIT DELTA"/>
    <property type="match status" value="1"/>
</dbReference>
<dbReference type="PANTHER" id="PTHR11669">
    <property type="entry name" value="REPLICATION FACTOR C / DNA POLYMERASE III GAMMA-TAU SUBUNIT"/>
    <property type="match status" value="1"/>
</dbReference>
<evidence type="ECO:0000256" key="6">
    <source>
        <dbReference type="ARBA" id="ARBA00022932"/>
    </source>
</evidence>
<dbReference type="Gene3D" id="1.20.272.10">
    <property type="match status" value="1"/>
</dbReference>
<dbReference type="SUPFAM" id="SSF52540">
    <property type="entry name" value="P-loop containing nucleoside triphosphate hydrolases"/>
    <property type="match status" value="1"/>
</dbReference>
<reference evidence="11" key="4">
    <citation type="submission" date="2024-01" db="EMBL/GenBank/DDBJ databases">
        <authorList>
            <person name="Macesic N."/>
        </authorList>
    </citation>
    <scope>NUCLEOTIDE SEQUENCE</scope>
    <source>
        <strain evidence="11">CPO071</strain>
    </source>
</reference>
<organism evidence="12 13">
    <name type="scientific">Klebsiella variicola</name>
    <dbReference type="NCBI Taxonomy" id="244366"/>
    <lineage>
        <taxon>Bacteria</taxon>
        <taxon>Pseudomonadati</taxon>
        <taxon>Pseudomonadota</taxon>
        <taxon>Gammaproteobacteria</taxon>
        <taxon>Enterobacterales</taxon>
        <taxon>Enterobacteriaceae</taxon>
        <taxon>Klebsiella/Raoultella group</taxon>
        <taxon>Klebsiella</taxon>
        <taxon>Klebsiella pneumoniae complex</taxon>
    </lineage>
</organism>
<evidence type="ECO:0000259" key="8">
    <source>
        <dbReference type="Pfam" id="PF09115"/>
    </source>
</evidence>
<dbReference type="Pfam" id="PF21500">
    <property type="entry name" value="HolB_lid"/>
    <property type="match status" value="1"/>
</dbReference>
<feature type="domain" description="DNA polymerase III delta subunit C-terminal" evidence="8">
    <location>
        <begin position="209"/>
        <end position="321"/>
    </location>
</feature>
<reference evidence="11" key="3">
    <citation type="journal article" date="2023" name="Nat. Commun.">
        <title>Genomic dissection of endemic carbapenem resistance reveals metallo-beta-lactamase dissemination through clonal, plasmid and integron transfer.</title>
        <authorList>
            <person name="Macesic N."/>
            <person name="Hawkey J."/>
            <person name="Vezina B."/>
            <person name="Wisniewski J.A."/>
            <person name="Cottingham H."/>
            <person name="Blakeway L.V."/>
            <person name="Harshegyi T."/>
            <person name="Pragastis K."/>
            <person name="Badoordeen G.Z."/>
            <person name="Dennison A."/>
            <person name="Spelman D.W."/>
            <person name="Jenney A.W.J."/>
            <person name="Peleg A.Y."/>
        </authorList>
    </citation>
    <scope>NUCLEOTIDE SEQUENCE</scope>
    <source>
        <strain evidence="11">CPO071</strain>
    </source>
</reference>
<evidence type="ECO:0000313" key="11">
    <source>
        <dbReference type="EMBL" id="MEC6058259.1"/>
    </source>
</evidence>
<reference evidence="10" key="2">
    <citation type="journal article" date="2022" name="J. Appl. Microbiol.">
        <title>PCR-based ORF typing of Klebsiella pneumoniae for rapid identification of global clones and transmission events.</title>
        <authorList>
            <person name="Nonogaki R."/>
            <person name="Iijima A."/>
            <person name="Kawamura K."/>
            <person name="Kayama S."/>
            <person name="Sugai M."/>
            <person name="Yagi T."/>
            <person name="Arakawa Y."/>
            <person name="Doi Y."/>
            <person name="Suzuki M."/>
        </authorList>
    </citation>
    <scope>NUCLEOTIDE SEQUENCE</scope>
    <source>
        <strain evidence="10">NUKP-37</strain>
    </source>
</reference>
<gene>
    <name evidence="12" type="primary">holB</name>
    <name evidence="12" type="ORF">IAP99_16780</name>
    <name evidence="10" type="ORF">NUKP37_06090</name>
    <name evidence="11" type="ORF">QAB22_017185</name>
</gene>
<evidence type="ECO:0000313" key="10">
    <source>
        <dbReference type="EMBL" id="GKJ86587.1"/>
    </source>
</evidence>
<dbReference type="Proteomes" id="UP000516181">
    <property type="component" value="Chromosome"/>
</dbReference>
<keyword evidence="5" id="KW-0235">DNA replication</keyword>
<keyword evidence="3" id="KW-0808">Transferase</keyword>
<dbReference type="SUPFAM" id="SSF48019">
    <property type="entry name" value="post-AAA+ oligomerization domain-like"/>
    <property type="match status" value="1"/>
</dbReference>
<dbReference type="GeneID" id="93273973"/>
<accession>A0A378FHV1</accession>
<keyword evidence="4" id="KW-0548">Nucleotidyltransferase</keyword>